<name>A0A978UTP9_ZIZJJ</name>
<protein>
    <submittedName>
        <fullName evidence="1">Uncharacterized protein</fullName>
    </submittedName>
</protein>
<gene>
    <name evidence="1" type="ORF">FEM48_Zijuj09G0151300</name>
</gene>
<comment type="caution">
    <text evidence="1">The sequence shown here is derived from an EMBL/GenBank/DDBJ whole genome shotgun (WGS) entry which is preliminary data.</text>
</comment>
<reference evidence="1" key="1">
    <citation type="journal article" date="2021" name="Front. Plant Sci.">
        <title>Chromosome-Scale Genome Assembly for Chinese Sour Jujube and Insights Into Its Genome Evolution and Domestication Signature.</title>
        <authorList>
            <person name="Shen L.-Y."/>
            <person name="Luo H."/>
            <person name="Wang X.-L."/>
            <person name="Wang X.-M."/>
            <person name="Qiu X.-J."/>
            <person name="Liu H."/>
            <person name="Zhou S.-S."/>
            <person name="Jia K.-H."/>
            <person name="Nie S."/>
            <person name="Bao Y.-T."/>
            <person name="Zhang R.-G."/>
            <person name="Yun Q.-Z."/>
            <person name="Chai Y.-H."/>
            <person name="Lu J.-Y."/>
            <person name="Li Y."/>
            <person name="Zhao S.-W."/>
            <person name="Mao J.-F."/>
            <person name="Jia S.-G."/>
            <person name="Mao Y.-M."/>
        </authorList>
    </citation>
    <scope>NUCLEOTIDE SEQUENCE</scope>
    <source>
        <strain evidence="1">AT0</strain>
        <tissue evidence="1">Leaf</tissue>
    </source>
</reference>
<dbReference type="AlphaFoldDB" id="A0A978UTP9"/>
<organism evidence="1 2">
    <name type="scientific">Ziziphus jujuba var. spinosa</name>
    <dbReference type="NCBI Taxonomy" id="714518"/>
    <lineage>
        <taxon>Eukaryota</taxon>
        <taxon>Viridiplantae</taxon>
        <taxon>Streptophyta</taxon>
        <taxon>Embryophyta</taxon>
        <taxon>Tracheophyta</taxon>
        <taxon>Spermatophyta</taxon>
        <taxon>Magnoliopsida</taxon>
        <taxon>eudicotyledons</taxon>
        <taxon>Gunneridae</taxon>
        <taxon>Pentapetalae</taxon>
        <taxon>rosids</taxon>
        <taxon>fabids</taxon>
        <taxon>Rosales</taxon>
        <taxon>Rhamnaceae</taxon>
        <taxon>Paliureae</taxon>
        <taxon>Ziziphus</taxon>
    </lineage>
</organism>
<sequence length="168" mass="19373">MMMLGLQFHSDLGSEHSLIPTLCFLQLEDCLMLDQCGSGKFWHLRVRRFMCSGSFWMGIYFKALEDEGWINFHHPYQLWSFECLDVAWFVLSSSTIDYYIYPFHLLEVGHVWYVEGGIGSVSMAIGNAAMEAGIASQQAQSLKNYWLKTQAEITWLVSYSWFPLESAV</sequence>
<dbReference type="Proteomes" id="UP000813462">
    <property type="component" value="Unassembled WGS sequence"/>
</dbReference>
<accession>A0A978UTP9</accession>
<evidence type="ECO:0000313" key="2">
    <source>
        <dbReference type="Proteomes" id="UP000813462"/>
    </source>
</evidence>
<evidence type="ECO:0000313" key="1">
    <source>
        <dbReference type="EMBL" id="KAH7518249.1"/>
    </source>
</evidence>
<proteinExistence type="predicted"/>
<dbReference type="EMBL" id="JAEACU010000009">
    <property type="protein sequence ID" value="KAH7518249.1"/>
    <property type="molecule type" value="Genomic_DNA"/>
</dbReference>